<dbReference type="Proteomes" id="UP000799778">
    <property type="component" value="Unassembled WGS sequence"/>
</dbReference>
<dbReference type="RefSeq" id="XP_033388148.1">
    <property type="nucleotide sequence ID" value="XM_033527212.1"/>
</dbReference>
<accession>A0A6A5Y3F0</accession>
<sequence length="281" mass="30822">MPSLSSMLLASALVCFTVASPVIDRRHSECPASTTFYKCRSRAGIQFEGCCSQDACTLGFCPDTQYPPSATVTPSTPSATPAQTSIPSSTPTALPATECIPGANFTQWEPKMYNVYPNATESKYTNLTDTFLITQETGAANKRDAIVVFSNINATDNAECELQWYQPLAGSNFGYFNSGMMTWYQLDIPEEKSFDEFIGNIDELSYDTVRDVIGDRVGQPDISFWPQSPSLMDHLVTTLPCKKELAFYATVAGDTEGIVIMESTPFTENIGPLGWNLKYTC</sequence>
<reference evidence="3" key="1">
    <citation type="journal article" date="2020" name="Stud. Mycol.">
        <title>101 Dothideomycetes genomes: a test case for predicting lifestyles and emergence of pathogens.</title>
        <authorList>
            <person name="Haridas S."/>
            <person name="Albert R."/>
            <person name="Binder M."/>
            <person name="Bloem J."/>
            <person name="Labutti K."/>
            <person name="Salamov A."/>
            <person name="Andreopoulos B."/>
            <person name="Baker S."/>
            <person name="Barry K."/>
            <person name="Bills G."/>
            <person name="Bluhm B."/>
            <person name="Cannon C."/>
            <person name="Castanera R."/>
            <person name="Culley D."/>
            <person name="Daum C."/>
            <person name="Ezra D."/>
            <person name="Gonzalez J."/>
            <person name="Henrissat B."/>
            <person name="Kuo A."/>
            <person name="Liang C."/>
            <person name="Lipzen A."/>
            <person name="Lutzoni F."/>
            <person name="Magnuson J."/>
            <person name="Mondo S."/>
            <person name="Nolan M."/>
            <person name="Ohm R."/>
            <person name="Pangilinan J."/>
            <person name="Park H.-J."/>
            <person name="Ramirez L."/>
            <person name="Alfaro M."/>
            <person name="Sun H."/>
            <person name="Tritt A."/>
            <person name="Yoshinaga Y."/>
            <person name="Zwiers L.-H."/>
            <person name="Turgeon B."/>
            <person name="Goodwin S."/>
            <person name="Spatafora J."/>
            <person name="Crous P."/>
            <person name="Grigoriev I."/>
        </authorList>
    </citation>
    <scope>NUCLEOTIDE SEQUENCE</scope>
    <source>
        <strain evidence="3">CBS 175.79</strain>
    </source>
</reference>
<protein>
    <recommendedName>
        <fullName evidence="5">Ubiquitin 3 binding protein But2 C-terminal domain-containing protein</fullName>
    </recommendedName>
</protein>
<proteinExistence type="predicted"/>
<feature type="chain" id="PRO_5025358860" description="Ubiquitin 3 binding protein But2 C-terminal domain-containing protein" evidence="2">
    <location>
        <begin position="20"/>
        <end position="281"/>
    </location>
</feature>
<evidence type="ECO:0000256" key="2">
    <source>
        <dbReference type="SAM" id="SignalP"/>
    </source>
</evidence>
<feature type="signal peptide" evidence="2">
    <location>
        <begin position="1"/>
        <end position="19"/>
    </location>
</feature>
<evidence type="ECO:0008006" key="5">
    <source>
        <dbReference type="Google" id="ProtNLM"/>
    </source>
</evidence>
<evidence type="ECO:0000313" key="3">
    <source>
        <dbReference type="EMBL" id="KAF2019809.1"/>
    </source>
</evidence>
<dbReference type="GeneID" id="54284609"/>
<keyword evidence="4" id="KW-1185">Reference proteome</keyword>
<evidence type="ECO:0000256" key="1">
    <source>
        <dbReference type="SAM" id="MobiDB-lite"/>
    </source>
</evidence>
<name>A0A6A5Y3F0_9PLEO</name>
<keyword evidence="2" id="KW-0732">Signal</keyword>
<organism evidence="3 4">
    <name type="scientific">Aaosphaeria arxii CBS 175.79</name>
    <dbReference type="NCBI Taxonomy" id="1450172"/>
    <lineage>
        <taxon>Eukaryota</taxon>
        <taxon>Fungi</taxon>
        <taxon>Dikarya</taxon>
        <taxon>Ascomycota</taxon>
        <taxon>Pezizomycotina</taxon>
        <taxon>Dothideomycetes</taxon>
        <taxon>Pleosporomycetidae</taxon>
        <taxon>Pleosporales</taxon>
        <taxon>Pleosporales incertae sedis</taxon>
        <taxon>Aaosphaeria</taxon>
    </lineage>
</organism>
<dbReference type="AlphaFoldDB" id="A0A6A5Y3F0"/>
<gene>
    <name evidence="3" type="ORF">BU24DRAFT_419420</name>
</gene>
<dbReference type="OrthoDB" id="3692311at2759"/>
<feature type="region of interest" description="Disordered" evidence="1">
    <location>
        <begin position="71"/>
        <end position="92"/>
    </location>
</feature>
<dbReference type="EMBL" id="ML978067">
    <property type="protein sequence ID" value="KAF2019809.1"/>
    <property type="molecule type" value="Genomic_DNA"/>
</dbReference>
<evidence type="ECO:0000313" key="4">
    <source>
        <dbReference type="Proteomes" id="UP000799778"/>
    </source>
</evidence>